<dbReference type="InterPro" id="IPR015421">
    <property type="entry name" value="PyrdxlP-dep_Trfase_major"/>
</dbReference>
<dbReference type="Pfam" id="PF00202">
    <property type="entry name" value="Aminotran_3"/>
    <property type="match status" value="1"/>
</dbReference>
<proteinExistence type="inferred from homology"/>
<dbReference type="PROSITE" id="PS00600">
    <property type="entry name" value="AA_TRANSFER_CLASS_3"/>
    <property type="match status" value="1"/>
</dbReference>
<dbReference type="RefSeq" id="WP_311691156.1">
    <property type="nucleotide sequence ID" value="NZ_JAVRHL010000002.1"/>
</dbReference>
<dbReference type="EMBL" id="JAVRHL010000002">
    <property type="protein sequence ID" value="MDT0683051.1"/>
    <property type="molecule type" value="Genomic_DNA"/>
</dbReference>
<reference evidence="5 6" key="1">
    <citation type="submission" date="2023-09" db="EMBL/GenBank/DDBJ databases">
        <authorList>
            <person name="Rey-Velasco X."/>
        </authorList>
    </citation>
    <scope>NUCLEOTIDE SEQUENCE [LARGE SCALE GENOMIC DNA]</scope>
    <source>
        <strain evidence="5 6">F158</strain>
    </source>
</reference>
<keyword evidence="5" id="KW-0808">Transferase</keyword>
<protein>
    <submittedName>
        <fullName evidence="5">Aminotransferase class III-fold pyridoxal phosphate-dependent enzyme</fullName>
    </submittedName>
</protein>
<dbReference type="InterPro" id="IPR015422">
    <property type="entry name" value="PyrdxlP-dep_Trfase_small"/>
</dbReference>
<dbReference type="GO" id="GO:0008483">
    <property type="term" value="F:transaminase activity"/>
    <property type="evidence" value="ECO:0007669"/>
    <property type="project" value="UniProtKB-KW"/>
</dbReference>
<dbReference type="PANTHER" id="PTHR43094">
    <property type="entry name" value="AMINOTRANSFERASE"/>
    <property type="match status" value="1"/>
</dbReference>
<organism evidence="5 6">
    <name type="scientific">Tropicimonas omnivorans</name>
    <dbReference type="NCBI Taxonomy" id="3075590"/>
    <lineage>
        <taxon>Bacteria</taxon>
        <taxon>Pseudomonadati</taxon>
        <taxon>Pseudomonadota</taxon>
        <taxon>Alphaproteobacteria</taxon>
        <taxon>Rhodobacterales</taxon>
        <taxon>Roseobacteraceae</taxon>
        <taxon>Tropicimonas</taxon>
    </lineage>
</organism>
<evidence type="ECO:0000256" key="2">
    <source>
        <dbReference type="ARBA" id="ARBA00008954"/>
    </source>
</evidence>
<evidence type="ECO:0000313" key="5">
    <source>
        <dbReference type="EMBL" id="MDT0683051.1"/>
    </source>
</evidence>
<dbReference type="Gene3D" id="3.90.1150.10">
    <property type="entry name" value="Aspartate Aminotransferase, domain 1"/>
    <property type="match status" value="1"/>
</dbReference>
<comment type="cofactor">
    <cofactor evidence="1">
        <name>pyridoxal 5'-phosphate</name>
        <dbReference type="ChEBI" id="CHEBI:597326"/>
    </cofactor>
</comment>
<dbReference type="InterPro" id="IPR015424">
    <property type="entry name" value="PyrdxlP-dep_Trfase"/>
</dbReference>
<dbReference type="PIRSF" id="PIRSF000521">
    <property type="entry name" value="Transaminase_4ab_Lys_Orn"/>
    <property type="match status" value="1"/>
</dbReference>
<evidence type="ECO:0000256" key="4">
    <source>
        <dbReference type="RuleBase" id="RU003560"/>
    </source>
</evidence>
<evidence type="ECO:0000256" key="3">
    <source>
        <dbReference type="ARBA" id="ARBA00022898"/>
    </source>
</evidence>
<sequence length="456" mass="48947">MNDLRDSNFIKANNARYGWHPMAHPGDMQANPPRIVTAAEGVEVIDIDGHRLLDAVGGLWNVSLGHSAPAVKQAMIDQIERLAFYNTFRGTTHDRVIELSVALREFFAPEGMERAFYTSGGSDSIDTALRLARQYQRIKGQPERTRFFSLKYGYHGTHFGGASINGSNKFRRQYEPMLPGCHHLPAPYPYRNEFGTDDPAAIAQGIAARFEADIAFYGADTIAAFVMEPVLGSGGVIVPHETLMPMMRDICTRNGILLIADEVICAFGRTGSESGSRLWGVQPDMMATAKALTNGFFPLGATLVNGTIAEAFETASGADGTISHGYTNSGHPVGAAAALVTLEEVQKQGVVANAKARGEQLLAALERLKEKHDIVGDVRGKGLMAALELVSDRAAKTPLGKGAVQAMFDAAYEDGVMLRTSGNNIIISPCLVIERADIDRLEAGLDTGLKAAANAA</sequence>
<keyword evidence="5" id="KW-0032">Aminotransferase</keyword>
<dbReference type="CDD" id="cd00610">
    <property type="entry name" value="OAT_like"/>
    <property type="match status" value="1"/>
</dbReference>
<keyword evidence="3 4" id="KW-0663">Pyridoxal phosphate</keyword>
<dbReference type="SUPFAM" id="SSF53383">
    <property type="entry name" value="PLP-dependent transferases"/>
    <property type="match status" value="1"/>
</dbReference>
<comment type="similarity">
    <text evidence="2 4">Belongs to the class-III pyridoxal-phosphate-dependent aminotransferase family.</text>
</comment>
<evidence type="ECO:0000256" key="1">
    <source>
        <dbReference type="ARBA" id="ARBA00001933"/>
    </source>
</evidence>
<dbReference type="PANTHER" id="PTHR43094:SF1">
    <property type="entry name" value="AMINOTRANSFERASE CLASS-III"/>
    <property type="match status" value="1"/>
</dbReference>
<comment type="caution">
    <text evidence="5">The sequence shown here is derived from an EMBL/GenBank/DDBJ whole genome shotgun (WGS) entry which is preliminary data.</text>
</comment>
<evidence type="ECO:0000313" key="6">
    <source>
        <dbReference type="Proteomes" id="UP001265259"/>
    </source>
</evidence>
<dbReference type="Gene3D" id="3.40.640.10">
    <property type="entry name" value="Type I PLP-dependent aspartate aminotransferase-like (Major domain)"/>
    <property type="match status" value="1"/>
</dbReference>
<dbReference type="Proteomes" id="UP001265259">
    <property type="component" value="Unassembled WGS sequence"/>
</dbReference>
<gene>
    <name evidence="5" type="ORF">RM543_10155</name>
</gene>
<dbReference type="InterPro" id="IPR049704">
    <property type="entry name" value="Aminotrans_3_PPA_site"/>
</dbReference>
<dbReference type="InterPro" id="IPR005814">
    <property type="entry name" value="Aminotrans_3"/>
</dbReference>
<keyword evidence="6" id="KW-1185">Reference proteome</keyword>
<name>A0ABU3DH59_9RHOB</name>
<accession>A0ABU3DH59</accession>
<dbReference type="NCBIfam" id="NF005683">
    <property type="entry name" value="PRK07481.1"/>
    <property type="match status" value="1"/>
</dbReference>